<dbReference type="SUPFAM" id="SSF88946">
    <property type="entry name" value="Sigma2 domain of RNA polymerase sigma factors"/>
    <property type="match status" value="1"/>
</dbReference>
<dbReference type="InterPro" id="IPR013325">
    <property type="entry name" value="RNA_pol_sigma_r2"/>
</dbReference>
<keyword evidence="2" id="KW-1185">Reference proteome</keyword>
<evidence type="ECO:0000313" key="2">
    <source>
        <dbReference type="Proteomes" id="UP000661112"/>
    </source>
</evidence>
<sequence>MDELNLYLQSLIQEACSHQPTSPQRSKAINRLLRAILNLKRNRSRDNDIYEEALYKTMFKLSKTICEKYDPNQGSVLKWFNTCLHRQYIDEIRKVNRHRTRRQFIKQTHDVELDPLDQVVADIDASLLLPVWQSFVQWIQDDPDNILKTCHIRNNPKANCQSLAYLRLVIGKEWQEIAAEVGSTRSVITSYWCRKCEPLLREWLEKNQRLFGEDNYER</sequence>
<dbReference type="EMBL" id="JACJSG010000044">
    <property type="protein sequence ID" value="MBD2504087.1"/>
    <property type="molecule type" value="Genomic_DNA"/>
</dbReference>
<organism evidence="1 2">
    <name type="scientific">Anabaena azotica FACHB-119</name>
    <dbReference type="NCBI Taxonomy" id="947527"/>
    <lineage>
        <taxon>Bacteria</taxon>
        <taxon>Bacillati</taxon>
        <taxon>Cyanobacteriota</taxon>
        <taxon>Cyanophyceae</taxon>
        <taxon>Nostocales</taxon>
        <taxon>Nostocaceae</taxon>
        <taxon>Anabaena</taxon>
        <taxon>Anabaena azotica</taxon>
    </lineage>
</organism>
<comment type="caution">
    <text evidence="1">The sequence shown here is derived from an EMBL/GenBank/DDBJ whole genome shotgun (WGS) entry which is preliminary data.</text>
</comment>
<dbReference type="Proteomes" id="UP000661112">
    <property type="component" value="Unassembled WGS sequence"/>
</dbReference>
<reference evidence="1 2" key="1">
    <citation type="journal article" date="2020" name="ISME J.">
        <title>Comparative genomics reveals insights into cyanobacterial evolution and habitat adaptation.</title>
        <authorList>
            <person name="Chen M.Y."/>
            <person name="Teng W.K."/>
            <person name="Zhao L."/>
            <person name="Hu C.X."/>
            <person name="Zhou Y.K."/>
            <person name="Han B.P."/>
            <person name="Song L.R."/>
            <person name="Shu W.S."/>
        </authorList>
    </citation>
    <scope>NUCLEOTIDE SEQUENCE [LARGE SCALE GENOMIC DNA]</scope>
    <source>
        <strain evidence="1 2">FACHB-119</strain>
    </source>
</reference>
<name>A0ABR8DAZ2_9NOST</name>
<protein>
    <submittedName>
        <fullName evidence="1">Sigma-70 family RNA polymerase sigma factor</fullName>
    </submittedName>
</protein>
<gene>
    <name evidence="1" type="ORF">H6G83_26335</name>
</gene>
<accession>A0ABR8DAZ2</accession>
<dbReference type="RefSeq" id="WP_190477511.1">
    <property type="nucleotide sequence ID" value="NZ_JACJSG010000044.1"/>
</dbReference>
<evidence type="ECO:0000313" key="1">
    <source>
        <dbReference type="EMBL" id="MBD2504087.1"/>
    </source>
</evidence>
<proteinExistence type="predicted"/>